<dbReference type="Gene3D" id="3.40.50.880">
    <property type="match status" value="1"/>
</dbReference>
<gene>
    <name evidence="2" type="ORF">GCM10008942_09950</name>
</gene>
<feature type="domain" description="Glutamine amidotransferase" evidence="1">
    <location>
        <begin position="29"/>
        <end position="180"/>
    </location>
</feature>
<dbReference type="Proteomes" id="UP001499951">
    <property type="component" value="Unassembled WGS sequence"/>
</dbReference>
<dbReference type="InterPro" id="IPR017926">
    <property type="entry name" value="GATASE"/>
</dbReference>
<dbReference type="PANTHER" id="PTHR42695">
    <property type="entry name" value="GLUTAMINE AMIDOTRANSFERASE YLR126C-RELATED"/>
    <property type="match status" value="1"/>
</dbReference>
<dbReference type="SUPFAM" id="SSF52317">
    <property type="entry name" value="Class I glutamine amidotransferase-like"/>
    <property type="match status" value="1"/>
</dbReference>
<keyword evidence="2" id="KW-0315">Glutamine amidotransferase</keyword>
<sequence length="236" mass="25154">MTRTAIALRHVAFEDLGLIEPLLASLGWTVRYCDAALDDLSDPALQEADLLAVLGGPIGIYETDVYPFVNDELKAIEKRLAAGKPTLGICLGAQAMAAVLGARVYFGGTKEIGFGRVTLTDAGKSSALAPLADGMVLHWHGDTFDLPAGAARLVSNENYPNQAFSYGADALALQFHLEADPFKIERWLVGHAVELAKAGIDIPVLRKAAAEFAPHYAAQAVAVFGRWLKEIGPAKD</sequence>
<dbReference type="Pfam" id="PF00117">
    <property type="entry name" value="GATase"/>
    <property type="match status" value="1"/>
</dbReference>
<evidence type="ECO:0000259" key="1">
    <source>
        <dbReference type="Pfam" id="PF00117"/>
    </source>
</evidence>
<evidence type="ECO:0000313" key="2">
    <source>
        <dbReference type="EMBL" id="GAA0563526.1"/>
    </source>
</evidence>
<comment type="caution">
    <text evidence="2">The sequence shown here is derived from an EMBL/GenBank/DDBJ whole genome shotgun (WGS) entry which is preliminary data.</text>
</comment>
<dbReference type="RefSeq" id="WP_166932620.1">
    <property type="nucleotide sequence ID" value="NZ_BAAADD010000002.1"/>
</dbReference>
<protein>
    <submittedName>
        <fullName evidence="2">Glutamine amidotransferase</fullName>
    </submittedName>
</protein>
<dbReference type="NCBIfam" id="NF005458">
    <property type="entry name" value="PRK07053.1"/>
    <property type="match status" value="1"/>
</dbReference>
<accession>A0ABN1EC57</accession>
<proteinExistence type="predicted"/>
<keyword evidence="3" id="KW-1185">Reference proteome</keyword>
<reference evidence="2 3" key="1">
    <citation type="journal article" date="2019" name="Int. J. Syst. Evol. Microbiol.">
        <title>The Global Catalogue of Microorganisms (GCM) 10K type strain sequencing project: providing services to taxonomists for standard genome sequencing and annotation.</title>
        <authorList>
            <consortium name="The Broad Institute Genomics Platform"/>
            <consortium name="The Broad Institute Genome Sequencing Center for Infectious Disease"/>
            <person name="Wu L."/>
            <person name="Ma J."/>
        </authorList>
    </citation>
    <scope>NUCLEOTIDE SEQUENCE [LARGE SCALE GENOMIC DNA]</scope>
    <source>
        <strain evidence="2 3">JCM 15089</strain>
    </source>
</reference>
<organism evidence="2 3">
    <name type="scientific">Rhizomicrobium electricum</name>
    <dbReference type="NCBI Taxonomy" id="480070"/>
    <lineage>
        <taxon>Bacteria</taxon>
        <taxon>Pseudomonadati</taxon>
        <taxon>Pseudomonadota</taxon>
        <taxon>Alphaproteobacteria</taxon>
        <taxon>Micropepsales</taxon>
        <taxon>Micropepsaceae</taxon>
        <taxon>Rhizomicrobium</taxon>
    </lineage>
</organism>
<name>A0ABN1EC57_9PROT</name>
<dbReference type="CDD" id="cd01741">
    <property type="entry name" value="GATase1_1"/>
    <property type="match status" value="1"/>
</dbReference>
<dbReference type="EMBL" id="BAAADD010000002">
    <property type="protein sequence ID" value="GAA0563526.1"/>
    <property type="molecule type" value="Genomic_DNA"/>
</dbReference>
<dbReference type="InterPro" id="IPR029062">
    <property type="entry name" value="Class_I_gatase-like"/>
</dbReference>
<dbReference type="PANTHER" id="PTHR42695:SF5">
    <property type="entry name" value="GLUTAMINE AMIDOTRANSFERASE YLR126C-RELATED"/>
    <property type="match status" value="1"/>
</dbReference>
<evidence type="ECO:0000313" key="3">
    <source>
        <dbReference type="Proteomes" id="UP001499951"/>
    </source>
</evidence>
<dbReference type="InterPro" id="IPR044992">
    <property type="entry name" value="ChyE-like"/>
</dbReference>
<dbReference type="PROSITE" id="PS51273">
    <property type="entry name" value="GATASE_TYPE_1"/>
    <property type="match status" value="1"/>
</dbReference>